<organism evidence="1 2">
    <name type="scientific">Araneus ventricosus</name>
    <name type="common">Orbweaver spider</name>
    <name type="synonym">Epeira ventricosa</name>
    <dbReference type="NCBI Taxonomy" id="182803"/>
    <lineage>
        <taxon>Eukaryota</taxon>
        <taxon>Metazoa</taxon>
        <taxon>Ecdysozoa</taxon>
        <taxon>Arthropoda</taxon>
        <taxon>Chelicerata</taxon>
        <taxon>Arachnida</taxon>
        <taxon>Araneae</taxon>
        <taxon>Araneomorphae</taxon>
        <taxon>Entelegynae</taxon>
        <taxon>Araneoidea</taxon>
        <taxon>Araneidae</taxon>
        <taxon>Araneus</taxon>
    </lineage>
</organism>
<proteinExistence type="predicted"/>
<evidence type="ECO:0000313" key="2">
    <source>
        <dbReference type="Proteomes" id="UP000499080"/>
    </source>
</evidence>
<dbReference type="AlphaFoldDB" id="A0A4Y2BEE2"/>
<evidence type="ECO:0000313" key="1">
    <source>
        <dbReference type="EMBL" id="GBL90408.1"/>
    </source>
</evidence>
<name>A0A4Y2BEE2_ARAVE</name>
<sequence length="88" mass="10137">MPKSNRVVSQLPSLTEEGEQNLKILNPIHQLEVLFKCDLSPKLNALPTGKFICTHLILRQPVMDERLVMMESPKDCTHLWEQIGWIKS</sequence>
<protein>
    <submittedName>
        <fullName evidence="1">Uncharacterized protein</fullName>
    </submittedName>
</protein>
<dbReference type="EMBL" id="BGPR01000071">
    <property type="protein sequence ID" value="GBL90408.1"/>
    <property type="molecule type" value="Genomic_DNA"/>
</dbReference>
<dbReference type="Proteomes" id="UP000499080">
    <property type="component" value="Unassembled WGS sequence"/>
</dbReference>
<comment type="caution">
    <text evidence="1">The sequence shown here is derived from an EMBL/GenBank/DDBJ whole genome shotgun (WGS) entry which is preliminary data.</text>
</comment>
<accession>A0A4Y2BEE2</accession>
<keyword evidence="2" id="KW-1185">Reference proteome</keyword>
<gene>
    <name evidence="1" type="ORF">AVEN_178839_1</name>
</gene>
<reference evidence="1 2" key="1">
    <citation type="journal article" date="2019" name="Sci. Rep.">
        <title>Orb-weaving spider Araneus ventricosus genome elucidates the spidroin gene catalogue.</title>
        <authorList>
            <person name="Kono N."/>
            <person name="Nakamura H."/>
            <person name="Ohtoshi R."/>
            <person name="Moran D.A.P."/>
            <person name="Shinohara A."/>
            <person name="Yoshida Y."/>
            <person name="Fujiwara M."/>
            <person name="Mori M."/>
            <person name="Tomita M."/>
            <person name="Arakawa K."/>
        </authorList>
    </citation>
    <scope>NUCLEOTIDE SEQUENCE [LARGE SCALE GENOMIC DNA]</scope>
</reference>